<feature type="region of interest" description="Disordered" evidence="1">
    <location>
        <begin position="67"/>
        <end position="107"/>
    </location>
</feature>
<organism evidence="2 3">
    <name type="scientific">Rhododendron griersonianum</name>
    <dbReference type="NCBI Taxonomy" id="479676"/>
    <lineage>
        <taxon>Eukaryota</taxon>
        <taxon>Viridiplantae</taxon>
        <taxon>Streptophyta</taxon>
        <taxon>Embryophyta</taxon>
        <taxon>Tracheophyta</taxon>
        <taxon>Spermatophyta</taxon>
        <taxon>Magnoliopsida</taxon>
        <taxon>eudicotyledons</taxon>
        <taxon>Gunneridae</taxon>
        <taxon>Pentapetalae</taxon>
        <taxon>asterids</taxon>
        <taxon>Ericales</taxon>
        <taxon>Ericaceae</taxon>
        <taxon>Ericoideae</taxon>
        <taxon>Rhodoreae</taxon>
        <taxon>Rhododendron</taxon>
    </lineage>
</organism>
<evidence type="ECO:0000313" key="3">
    <source>
        <dbReference type="Proteomes" id="UP000823749"/>
    </source>
</evidence>
<comment type="caution">
    <text evidence="2">The sequence shown here is derived from an EMBL/GenBank/DDBJ whole genome shotgun (WGS) entry which is preliminary data.</text>
</comment>
<name>A0AAV6K677_9ERIC</name>
<gene>
    <name evidence="2" type="ORF">RHGRI_013609</name>
</gene>
<evidence type="ECO:0008006" key="4">
    <source>
        <dbReference type="Google" id="ProtNLM"/>
    </source>
</evidence>
<evidence type="ECO:0000256" key="1">
    <source>
        <dbReference type="SAM" id="MobiDB-lite"/>
    </source>
</evidence>
<keyword evidence="3" id="KW-1185">Reference proteome</keyword>
<dbReference type="Proteomes" id="UP000823749">
    <property type="component" value="Chromosome 5"/>
</dbReference>
<protein>
    <recommendedName>
        <fullName evidence="4">CCHC-type domain-containing protein</fullName>
    </recommendedName>
</protein>
<dbReference type="AlphaFoldDB" id="A0AAV6K677"/>
<feature type="compositionally biased region" description="Basic and acidic residues" evidence="1">
    <location>
        <begin position="36"/>
        <end position="46"/>
    </location>
</feature>
<evidence type="ECO:0000313" key="2">
    <source>
        <dbReference type="EMBL" id="KAG5547971.1"/>
    </source>
</evidence>
<proteinExistence type="predicted"/>
<dbReference type="EMBL" id="JACTNZ010000005">
    <property type="protein sequence ID" value="KAG5547971.1"/>
    <property type="molecule type" value="Genomic_DNA"/>
</dbReference>
<feature type="region of interest" description="Disordered" evidence="1">
    <location>
        <begin position="1"/>
        <end position="49"/>
    </location>
</feature>
<reference evidence="2" key="1">
    <citation type="submission" date="2020-08" db="EMBL/GenBank/DDBJ databases">
        <title>Plant Genome Project.</title>
        <authorList>
            <person name="Zhang R.-G."/>
        </authorList>
    </citation>
    <scope>NUCLEOTIDE SEQUENCE</scope>
    <source>
        <strain evidence="2">WSP0</strain>
        <tissue evidence="2">Leaf</tissue>
    </source>
</reference>
<accession>A0AAV6K677</accession>
<sequence length="107" mass="11653">MNPINGRELWPENENPTLLPPDVEKRVGRPKKARRREPEEPADPKKLGRKGIKMTCKECGMVGHNKRTCKKQKTTIASGGGESSGVGPNEANPAHSIVSAIVSTNTR</sequence>